<gene>
    <name evidence="1" type="ORF">Q7C36_002876</name>
    <name evidence="2" type="ORF">Q7C36_002895</name>
</gene>
<evidence type="ECO:0000313" key="1">
    <source>
        <dbReference type="EMBL" id="KAK2863722.1"/>
    </source>
</evidence>
<proteinExistence type="predicted"/>
<dbReference type="EMBL" id="JAVHJS010000003">
    <property type="protein sequence ID" value="KAK2863722.1"/>
    <property type="molecule type" value="Genomic_DNA"/>
</dbReference>
<accession>A0AA88NSH7</accession>
<keyword evidence="3" id="KW-1185">Reference proteome</keyword>
<sequence>MPEADVHDQPVGTGSKYTHTLCPKERIWPLRWLATNALPSLAPCALDHYHTAQDRRDNCPPFEISLSAALPTPPQLPLSVHLLRVLRRLREGPFWPNQPRGRGLLFLRFSPTCRSPYALHSRRRQERRSLHWLCGLPIRLLGRTPLQGVFRLNDCPLGTPCRLPRLV</sequence>
<organism evidence="2 3">
    <name type="scientific">Tachysurus vachellii</name>
    <name type="common">Darkbarbel catfish</name>
    <name type="synonym">Pelteobagrus vachellii</name>
    <dbReference type="NCBI Taxonomy" id="175792"/>
    <lineage>
        <taxon>Eukaryota</taxon>
        <taxon>Metazoa</taxon>
        <taxon>Chordata</taxon>
        <taxon>Craniata</taxon>
        <taxon>Vertebrata</taxon>
        <taxon>Euteleostomi</taxon>
        <taxon>Actinopterygii</taxon>
        <taxon>Neopterygii</taxon>
        <taxon>Teleostei</taxon>
        <taxon>Ostariophysi</taxon>
        <taxon>Siluriformes</taxon>
        <taxon>Bagridae</taxon>
        <taxon>Tachysurus</taxon>
    </lineage>
</organism>
<reference evidence="2" key="1">
    <citation type="submission" date="2023-08" db="EMBL/GenBank/DDBJ databases">
        <title>Pelteobagrus vachellii genome.</title>
        <authorList>
            <person name="Liu H."/>
        </authorList>
    </citation>
    <scope>NUCLEOTIDE SEQUENCE</scope>
    <source>
        <strain evidence="2">PRFRI_2022a</strain>
        <tissue evidence="2">Muscle</tissue>
    </source>
</reference>
<dbReference type="AlphaFoldDB" id="A0AA88NSH7"/>
<dbReference type="Proteomes" id="UP001187315">
    <property type="component" value="Unassembled WGS sequence"/>
</dbReference>
<comment type="caution">
    <text evidence="2">The sequence shown here is derived from an EMBL/GenBank/DDBJ whole genome shotgun (WGS) entry which is preliminary data.</text>
</comment>
<protein>
    <submittedName>
        <fullName evidence="2">Uncharacterized protein</fullName>
    </submittedName>
</protein>
<evidence type="ECO:0000313" key="2">
    <source>
        <dbReference type="EMBL" id="KAK2863741.1"/>
    </source>
</evidence>
<dbReference type="EMBL" id="JAVHJS010000003">
    <property type="protein sequence ID" value="KAK2863741.1"/>
    <property type="molecule type" value="Genomic_DNA"/>
</dbReference>
<name>A0AA88NSH7_TACVA</name>
<evidence type="ECO:0000313" key="3">
    <source>
        <dbReference type="Proteomes" id="UP001187315"/>
    </source>
</evidence>